<comment type="caution">
    <text evidence="3">The sequence shown here is derived from an EMBL/GenBank/DDBJ whole genome shotgun (WGS) entry which is preliminary data.</text>
</comment>
<name>A0A167UUH0_9HYPO</name>
<dbReference type="OrthoDB" id="5240610at2759"/>
<feature type="region of interest" description="Disordered" evidence="1">
    <location>
        <begin position="9"/>
        <end position="43"/>
    </location>
</feature>
<sequence length="308" mass="31894">MPFAWVLRRSPKGGGGGGGRGSTHTGSGHAASPSRGKSGKGSTVVVVGAGSSPHYSSGNGGLGSEQGGLPLWMWILIGVGAVILVLFVSALIYHHVKERRLAALHNRKASTRRVLWNATKVALFLWIFIGLAKCCCGSKRGNKAGSPAYRQIDNAADLTGSNNNNNNNNMANAWYNAAPGTMSAAVAKHSQAYGDGGTGFRPSEQFEPLTSAGGAARVTGYPPPYTPNSAYQYPPTAYAHTAGFPSTVPVVAEPQYLPAPMPVPAPAPAPAAAPIARQQAQYGATPSMRPVPSTSATYIPGQDAYPLQ</sequence>
<feature type="region of interest" description="Disordered" evidence="1">
    <location>
        <begin position="270"/>
        <end position="308"/>
    </location>
</feature>
<evidence type="ECO:0000256" key="1">
    <source>
        <dbReference type="SAM" id="MobiDB-lite"/>
    </source>
</evidence>
<evidence type="ECO:0000313" key="3">
    <source>
        <dbReference type="EMBL" id="OAA61924.1"/>
    </source>
</evidence>
<gene>
    <name evidence="3" type="ORF">SPI_04783</name>
</gene>
<feature type="transmembrane region" description="Helical" evidence="2">
    <location>
        <begin position="114"/>
        <end position="132"/>
    </location>
</feature>
<keyword evidence="2" id="KW-0472">Membrane</keyword>
<feature type="compositionally biased region" description="Gly residues" evidence="1">
    <location>
        <begin position="12"/>
        <end position="21"/>
    </location>
</feature>
<dbReference type="Proteomes" id="UP000076874">
    <property type="component" value="Unassembled WGS sequence"/>
</dbReference>
<evidence type="ECO:0000313" key="4">
    <source>
        <dbReference type="Proteomes" id="UP000076874"/>
    </source>
</evidence>
<feature type="transmembrane region" description="Helical" evidence="2">
    <location>
        <begin position="71"/>
        <end position="93"/>
    </location>
</feature>
<keyword evidence="2" id="KW-1133">Transmembrane helix</keyword>
<keyword evidence="4" id="KW-1185">Reference proteome</keyword>
<feature type="compositionally biased region" description="Low complexity" evidence="1">
    <location>
        <begin position="272"/>
        <end position="281"/>
    </location>
</feature>
<proteinExistence type="predicted"/>
<organism evidence="3 4">
    <name type="scientific">Niveomyces insectorum RCEF 264</name>
    <dbReference type="NCBI Taxonomy" id="1081102"/>
    <lineage>
        <taxon>Eukaryota</taxon>
        <taxon>Fungi</taxon>
        <taxon>Dikarya</taxon>
        <taxon>Ascomycota</taxon>
        <taxon>Pezizomycotina</taxon>
        <taxon>Sordariomycetes</taxon>
        <taxon>Hypocreomycetidae</taxon>
        <taxon>Hypocreales</taxon>
        <taxon>Cordycipitaceae</taxon>
        <taxon>Niveomyces</taxon>
    </lineage>
</organism>
<evidence type="ECO:0000256" key="2">
    <source>
        <dbReference type="SAM" id="Phobius"/>
    </source>
</evidence>
<feature type="compositionally biased region" description="Low complexity" evidence="1">
    <location>
        <begin position="22"/>
        <end position="43"/>
    </location>
</feature>
<dbReference type="EMBL" id="AZHD01000007">
    <property type="protein sequence ID" value="OAA61924.1"/>
    <property type="molecule type" value="Genomic_DNA"/>
</dbReference>
<dbReference type="AlphaFoldDB" id="A0A167UUH0"/>
<keyword evidence="2" id="KW-0812">Transmembrane</keyword>
<accession>A0A167UUH0</accession>
<reference evidence="3 4" key="1">
    <citation type="journal article" date="2016" name="Genome Biol. Evol.">
        <title>Divergent and convergent evolution of fungal pathogenicity.</title>
        <authorList>
            <person name="Shang Y."/>
            <person name="Xiao G."/>
            <person name="Zheng P."/>
            <person name="Cen K."/>
            <person name="Zhan S."/>
            <person name="Wang C."/>
        </authorList>
    </citation>
    <scope>NUCLEOTIDE SEQUENCE [LARGE SCALE GENOMIC DNA]</scope>
    <source>
        <strain evidence="3 4">RCEF 264</strain>
    </source>
</reference>
<protein>
    <submittedName>
        <fullName evidence="3">Uncharacterized protein</fullName>
    </submittedName>
</protein>